<protein>
    <submittedName>
        <fullName evidence="1">Uncharacterized protein</fullName>
    </submittedName>
</protein>
<dbReference type="EMBL" id="GBXM01078487">
    <property type="protein sequence ID" value="JAH30090.1"/>
    <property type="molecule type" value="Transcribed_RNA"/>
</dbReference>
<reference evidence="1" key="1">
    <citation type="submission" date="2014-11" db="EMBL/GenBank/DDBJ databases">
        <authorList>
            <person name="Amaro Gonzalez C."/>
        </authorList>
    </citation>
    <scope>NUCLEOTIDE SEQUENCE</scope>
</reference>
<proteinExistence type="predicted"/>
<name>A0A0E9RNT6_ANGAN</name>
<sequence>MKKHHLHCSQPFTIVCRSAESTAVPRVLLICESHFNAYQ</sequence>
<evidence type="ECO:0000313" key="1">
    <source>
        <dbReference type="EMBL" id="JAH30090.1"/>
    </source>
</evidence>
<reference evidence="1" key="2">
    <citation type="journal article" date="2015" name="Fish Shellfish Immunol.">
        <title>Early steps in the European eel (Anguilla anguilla)-Vibrio vulnificus interaction in the gills: Role of the RtxA13 toxin.</title>
        <authorList>
            <person name="Callol A."/>
            <person name="Pajuelo D."/>
            <person name="Ebbesson L."/>
            <person name="Teles M."/>
            <person name="MacKenzie S."/>
            <person name="Amaro C."/>
        </authorList>
    </citation>
    <scope>NUCLEOTIDE SEQUENCE</scope>
</reference>
<dbReference type="AlphaFoldDB" id="A0A0E9RNT6"/>
<organism evidence="1">
    <name type="scientific">Anguilla anguilla</name>
    <name type="common">European freshwater eel</name>
    <name type="synonym">Muraena anguilla</name>
    <dbReference type="NCBI Taxonomy" id="7936"/>
    <lineage>
        <taxon>Eukaryota</taxon>
        <taxon>Metazoa</taxon>
        <taxon>Chordata</taxon>
        <taxon>Craniata</taxon>
        <taxon>Vertebrata</taxon>
        <taxon>Euteleostomi</taxon>
        <taxon>Actinopterygii</taxon>
        <taxon>Neopterygii</taxon>
        <taxon>Teleostei</taxon>
        <taxon>Anguilliformes</taxon>
        <taxon>Anguillidae</taxon>
        <taxon>Anguilla</taxon>
    </lineage>
</organism>
<accession>A0A0E9RNT6</accession>